<accession>A0A2K3K2D6</accession>
<dbReference type="Pfam" id="PF14244">
    <property type="entry name" value="Retrotran_gag_3"/>
    <property type="match status" value="1"/>
</dbReference>
<dbReference type="EMBL" id="ASHM01082771">
    <property type="protein sequence ID" value="PNX60434.1"/>
    <property type="molecule type" value="Genomic_DNA"/>
</dbReference>
<proteinExistence type="predicted"/>
<evidence type="ECO:0000313" key="4">
    <source>
        <dbReference type="Proteomes" id="UP000236291"/>
    </source>
</evidence>
<organism evidence="3 4">
    <name type="scientific">Trifolium pratense</name>
    <name type="common">Red clover</name>
    <dbReference type="NCBI Taxonomy" id="57577"/>
    <lineage>
        <taxon>Eukaryota</taxon>
        <taxon>Viridiplantae</taxon>
        <taxon>Streptophyta</taxon>
        <taxon>Embryophyta</taxon>
        <taxon>Tracheophyta</taxon>
        <taxon>Spermatophyta</taxon>
        <taxon>Magnoliopsida</taxon>
        <taxon>eudicotyledons</taxon>
        <taxon>Gunneridae</taxon>
        <taxon>Pentapetalae</taxon>
        <taxon>rosids</taxon>
        <taxon>fabids</taxon>
        <taxon>Fabales</taxon>
        <taxon>Fabaceae</taxon>
        <taxon>Papilionoideae</taxon>
        <taxon>50 kb inversion clade</taxon>
        <taxon>NPAAA clade</taxon>
        <taxon>Hologalegina</taxon>
        <taxon>IRL clade</taxon>
        <taxon>Trifolieae</taxon>
        <taxon>Trifolium</taxon>
    </lineage>
</organism>
<gene>
    <name evidence="3" type="ORF">L195_g051928</name>
</gene>
<evidence type="ECO:0000256" key="1">
    <source>
        <dbReference type="SAM" id="MobiDB-lite"/>
    </source>
</evidence>
<dbReference type="AlphaFoldDB" id="A0A2K3K2D6"/>
<comment type="caution">
    <text evidence="3">The sequence shown here is derived from an EMBL/GenBank/DDBJ whole genome shotgun (WGS) entry which is preliminary data.</text>
</comment>
<protein>
    <recommendedName>
        <fullName evidence="2">Retrotransposon Copia-like N-terminal domain-containing protein</fullName>
    </recommendedName>
</protein>
<name>A0A2K3K2D6_TRIPR</name>
<feature type="compositionally biased region" description="Polar residues" evidence="1">
    <location>
        <begin position="11"/>
        <end position="26"/>
    </location>
</feature>
<sequence>MSDIPPLITPVPSSANPPITDHSNTDPCVIHHSDNPSTVLVTPLLTGDNYGSWSRAVTMALRAKKQIRFCRWDTYKSEKERRSF</sequence>
<dbReference type="InterPro" id="IPR029472">
    <property type="entry name" value="Copia-like_N"/>
</dbReference>
<dbReference type="PANTHER" id="PTHR37610:SF100">
    <property type="entry name" value="COPIA-LIKE POLYPROTEIN_RETROTRANSPOSON"/>
    <property type="match status" value="1"/>
</dbReference>
<evidence type="ECO:0000313" key="3">
    <source>
        <dbReference type="EMBL" id="PNX60434.1"/>
    </source>
</evidence>
<evidence type="ECO:0000259" key="2">
    <source>
        <dbReference type="Pfam" id="PF14244"/>
    </source>
</evidence>
<feature type="domain" description="Retrotransposon Copia-like N-terminal" evidence="2">
    <location>
        <begin position="31"/>
        <end position="66"/>
    </location>
</feature>
<reference evidence="3 4" key="1">
    <citation type="journal article" date="2014" name="Am. J. Bot.">
        <title>Genome assembly and annotation for red clover (Trifolium pratense; Fabaceae).</title>
        <authorList>
            <person name="Istvanek J."/>
            <person name="Jaros M."/>
            <person name="Krenek A."/>
            <person name="Repkova J."/>
        </authorList>
    </citation>
    <scope>NUCLEOTIDE SEQUENCE [LARGE SCALE GENOMIC DNA]</scope>
    <source>
        <strain evidence="4">cv. Tatra</strain>
        <tissue evidence="3">Young leaves</tissue>
    </source>
</reference>
<dbReference type="PANTHER" id="PTHR37610">
    <property type="entry name" value="CCHC-TYPE DOMAIN-CONTAINING PROTEIN"/>
    <property type="match status" value="1"/>
</dbReference>
<dbReference type="Proteomes" id="UP000236291">
    <property type="component" value="Unassembled WGS sequence"/>
</dbReference>
<feature type="region of interest" description="Disordered" evidence="1">
    <location>
        <begin position="1"/>
        <end position="31"/>
    </location>
</feature>
<reference evidence="3 4" key="2">
    <citation type="journal article" date="2017" name="Front. Plant Sci.">
        <title>Gene Classification and Mining of Molecular Markers Useful in Red Clover (Trifolium pratense) Breeding.</title>
        <authorList>
            <person name="Istvanek J."/>
            <person name="Dluhosova J."/>
            <person name="Dluhos P."/>
            <person name="Patkova L."/>
            <person name="Nedelnik J."/>
            <person name="Repkova J."/>
        </authorList>
    </citation>
    <scope>NUCLEOTIDE SEQUENCE [LARGE SCALE GENOMIC DNA]</scope>
    <source>
        <strain evidence="4">cv. Tatra</strain>
        <tissue evidence="3">Young leaves</tissue>
    </source>
</reference>